<comment type="caution">
    <text evidence="1">The sequence shown here is derived from an EMBL/GenBank/DDBJ whole genome shotgun (WGS) entry which is preliminary data.</text>
</comment>
<dbReference type="Proteomes" id="UP000721415">
    <property type="component" value="Unassembled WGS sequence"/>
</dbReference>
<protein>
    <submittedName>
        <fullName evidence="1">Uncharacterized protein</fullName>
    </submittedName>
</protein>
<keyword evidence="2" id="KW-1185">Reference proteome</keyword>
<sequence length="94" mass="10773">MTAAIGFYENKFIFQSFKILILNSGIHYMETSQVKSLNTFAMISQRRGCDIRYLFLKKRSILRTFASQETALQKSWPVLQLANSFFGLALLGLV</sequence>
<accession>A0ABS0LU17</accession>
<evidence type="ECO:0000313" key="1">
    <source>
        <dbReference type="EMBL" id="MBG9986866.1"/>
    </source>
</evidence>
<name>A0ABS0LU17_9LACT</name>
<proteinExistence type="predicted"/>
<dbReference type="EMBL" id="JACBXQ010000005">
    <property type="protein sequence ID" value="MBG9986866.1"/>
    <property type="molecule type" value="Genomic_DNA"/>
</dbReference>
<reference evidence="1 2" key="1">
    <citation type="submission" date="2020-07" db="EMBL/GenBank/DDBJ databases">
        <title>Facklamia lactis sp. nov., isolated from raw milk.</title>
        <authorList>
            <person name="Doll E.V."/>
            <person name="Huptas C."/>
            <person name="Staib L."/>
            <person name="Wenning M."/>
            <person name="Scherer S."/>
        </authorList>
    </citation>
    <scope>NUCLEOTIDE SEQUENCE [LARGE SCALE GENOMIC DNA]</scope>
    <source>
        <strain evidence="1 2">DSM 111018</strain>
    </source>
</reference>
<gene>
    <name evidence="1" type="ORF">HZY91_08200</name>
</gene>
<organism evidence="1 2">
    <name type="scientific">Facklamia lactis</name>
    <dbReference type="NCBI Taxonomy" id="2749967"/>
    <lineage>
        <taxon>Bacteria</taxon>
        <taxon>Bacillati</taxon>
        <taxon>Bacillota</taxon>
        <taxon>Bacilli</taxon>
        <taxon>Lactobacillales</taxon>
        <taxon>Aerococcaceae</taxon>
        <taxon>Facklamia</taxon>
    </lineage>
</organism>
<evidence type="ECO:0000313" key="2">
    <source>
        <dbReference type="Proteomes" id="UP000721415"/>
    </source>
</evidence>